<dbReference type="PATRIC" id="fig|224911.44.peg.261"/>
<dbReference type="InterPro" id="IPR011006">
    <property type="entry name" value="CheY-like_superfamily"/>
</dbReference>
<dbReference type="EMBL" id="BA000040">
    <property type="protein sequence ID" value="BAC46142.1"/>
    <property type="molecule type" value="Genomic_DNA"/>
</dbReference>
<evidence type="ECO:0000256" key="1">
    <source>
        <dbReference type="PROSITE-ProRule" id="PRU00169"/>
    </source>
</evidence>
<dbReference type="OrthoDB" id="9180348at2"/>
<reference evidence="4" key="1">
    <citation type="journal article" date="2002" name="DNA Res.">
        <title>Complete genomic sequence of nitrogen-fixing symbiotic bacterium Bradyrhizobium japonicum USDA110.</title>
        <authorList>
            <person name="Kaneko T."/>
            <person name="Nakamura Y."/>
            <person name="Sato S."/>
            <person name="Minamisawa K."/>
            <person name="Uchiumi T."/>
            <person name="Sasamoto S."/>
            <person name="Watanabe A."/>
            <person name="Idesawa K."/>
            <person name="Iriguchi M."/>
            <person name="Kawashima K."/>
            <person name="Kohara M."/>
            <person name="Matsumoto M."/>
            <person name="Shimpo S."/>
            <person name="Tsuruoka H."/>
            <person name="Wada T."/>
            <person name="Yamada M."/>
            <person name="Tabata S."/>
        </authorList>
    </citation>
    <scope>NUCLEOTIDE SEQUENCE [LARGE SCALE GENOMIC DNA]</scope>
    <source>
        <strain evidence="4">JCM 10833 / BCRC 13528 / IAM 13628 / NBRC 14792 / USDA 110</strain>
    </source>
</reference>
<dbReference type="PROSITE" id="PS50110">
    <property type="entry name" value="RESPONSE_REGULATORY"/>
    <property type="match status" value="1"/>
</dbReference>
<protein>
    <submittedName>
        <fullName evidence="3">Two-component response regulator</fullName>
    </submittedName>
</protein>
<evidence type="ECO:0000313" key="3">
    <source>
        <dbReference type="EMBL" id="BAC46142.1"/>
    </source>
</evidence>
<proteinExistence type="predicted"/>
<feature type="domain" description="Response regulatory" evidence="2">
    <location>
        <begin position="104"/>
        <end position="224"/>
    </location>
</feature>
<dbReference type="CDD" id="cd00156">
    <property type="entry name" value="REC"/>
    <property type="match status" value="1"/>
</dbReference>
<dbReference type="InterPro" id="IPR052048">
    <property type="entry name" value="ST_Response_Regulator"/>
</dbReference>
<dbReference type="SUPFAM" id="SSF52172">
    <property type="entry name" value="CheY-like"/>
    <property type="match status" value="1"/>
</dbReference>
<dbReference type="PANTHER" id="PTHR43228:SF1">
    <property type="entry name" value="TWO-COMPONENT RESPONSE REGULATOR ARR22"/>
    <property type="match status" value="1"/>
</dbReference>
<dbReference type="AlphaFoldDB" id="Q89W16"/>
<dbReference type="eggNOG" id="COG0745">
    <property type="taxonomic scope" value="Bacteria"/>
</dbReference>
<feature type="modified residue" description="4-aspartylphosphate" evidence="1">
    <location>
        <position position="153"/>
    </location>
</feature>
<gene>
    <name evidence="3" type="ordered locus">blr0877</name>
</gene>
<dbReference type="STRING" id="224911.AAV28_01240"/>
<dbReference type="EnsemblBacteria" id="BAC46142">
    <property type="protein sequence ID" value="BAC46142"/>
    <property type="gene ID" value="BAC46142"/>
</dbReference>
<evidence type="ECO:0000313" key="4">
    <source>
        <dbReference type="Proteomes" id="UP000002526"/>
    </source>
</evidence>
<dbReference type="Gene3D" id="3.40.50.2300">
    <property type="match status" value="1"/>
</dbReference>
<name>Q89W16_BRADU</name>
<dbReference type="HOGENOM" id="CLU_097799_0_0_5"/>
<dbReference type="KEGG" id="bja:blr0877"/>
<dbReference type="Proteomes" id="UP000002526">
    <property type="component" value="Chromosome"/>
</dbReference>
<dbReference type="SMART" id="SM00448">
    <property type="entry name" value="REC"/>
    <property type="match status" value="1"/>
</dbReference>
<keyword evidence="4" id="KW-1185">Reference proteome</keyword>
<dbReference type="Pfam" id="PF00072">
    <property type="entry name" value="Response_reg"/>
    <property type="match status" value="1"/>
</dbReference>
<dbReference type="PANTHER" id="PTHR43228">
    <property type="entry name" value="TWO-COMPONENT RESPONSE REGULATOR"/>
    <property type="match status" value="1"/>
</dbReference>
<organism evidence="3 4">
    <name type="scientific">Bradyrhizobium diazoefficiens (strain JCM 10833 / BCRC 13528 / IAM 13628 / NBRC 14792 / USDA 110)</name>
    <dbReference type="NCBI Taxonomy" id="224911"/>
    <lineage>
        <taxon>Bacteria</taxon>
        <taxon>Pseudomonadati</taxon>
        <taxon>Pseudomonadota</taxon>
        <taxon>Alphaproteobacteria</taxon>
        <taxon>Hyphomicrobiales</taxon>
        <taxon>Nitrobacteraceae</taxon>
        <taxon>Bradyrhizobium</taxon>
    </lineage>
</organism>
<dbReference type="GeneID" id="46488149"/>
<sequence>MKSAAVLISAIAGLLWPLIAIGILVTFGRSFLELLRSAKSRKFALKIGGQELSMDEANEQQRVLIQDLQSKIVQIESRIEAIGSTALTPPKTEIARREPVDLSKVLWVDDEPKHNSYFVDTLNRLNVQVDIAESTADGLIKFNKERYDVVISDMGRREGGRYNRRAGLELLRVIRERNSDTPFFIFCSTRSVHENRDEAMKLGANGITSSATELYSLLRLPIVE</sequence>
<keyword evidence="1" id="KW-0597">Phosphoprotein</keyword>
<dbReference type="InParanoid" id="Q89W16"/>
<dbReference type="RefSeq" id="WP_011083699.1">
    <property type="nucleotide sequence ID" value="NC_004463.1"/>
</dbReference>
<accession>Q89W16</accession>
<dbReference type="GO" id="GO:0000160">
    <property type="term" value="P:phosphorelay signal transduction system"/>
    <property type="evidence" value="ECO:0007669"/>
    <property type="project" value="InterPro"/>
</dbReference>
<dbReference type="InterPro" id="IPR001789">
    <property type="entry name" value="Sig_transdc_resp-reg_receiver"/>
</dbReference>
<evidence type="ECO:0000259" key="2">
    <source>
        <dbReference type="PROSITE" id="PS50110"/>
    </source>
</evidence>